<feature type="signal peptide" evidence="1">
    <location>
        <begin position="1"/>
        <end position="16"/>
    </location>
</feature>
<dbReference type="SUPFAM" id="SSF52833">
    <property type="entry name" value="Thioredoxin-like"/>
    <property type="match status" value="1"/>
</dbReference>
<dbReference type="InterPro" id="IPR039555">
    <property type="entry name" value="TraF/TrbB"/>
</dbReference>
<protein>
    <submittedName>
        <fullName evidence="2">Type-F conjugative transfer system pilin assembly thiol-disulfide isomerase TrbB</fullName>
    </submittedName>
</protein>
<evidence type="ECO:0000313" key="3">
    <source>
        <dbReference type="Proteomes" id="UP000235533"/>
    </source>
</evidence>
<dbReference type="NCBIfam" id="TIGR02738">
    <property type="entry name" value="TrbB"/>
    <property type="match status" value="1"/>
</dbReference>
<dbReference type="InterPro" id="IPR014109">
    <property type="entry name" value="Thiol-disulphide_isomerase_rbB"/>
</dbReference>
<proteinExistence type="predicted"/>
<dbReference type="EMBL" id="MCZF01000114">
    <property type="protein sequence ID" value="PMM53576.1"/>
    <property type="molecule type" value="Genomic_DNA"/>
</dbReference>
<dbReference type="Gene3D" id="3.40.30.10">
    <property type="entry name" value="Glutaredoxin"/>
    <property type="match status" value="1"/>
</dbReference>
<keyword evidence="2" id="KW-0413">Isomerase</keyword>
<evidence type="ECO:0000313" key="2">
    <source>
        <dbReference type="EMBL" id="PMM53576.1"/>
    </source>
</evidence>
<dbReference type="Pfam" id="PF13728">
    <property type="entry name" value="TraF"/>
    <property type="match status" value="1"/>
</dbReference>
<organism evidence="2 3">
    <name type="scientific">Vibrio splendidus</name>
    <dbReference type="NCBI Taxonomy" id="29497"/>
    <lineage>
        <taxon>Bacteria</taxon>
        <taxon>Pseudomonadati</taxon>
        <taxon>Pseudomonadota</taxon>
        <taxon>Gammaproteobacteria</taxon>
        <taxon>Vibrionales</taxon>
        <taxon>Vibrionaceae</taxon>
        <taxon>Vibrio</taxon>
    </lineage>
</organism>
<feature type="chain" id="PRO_5015084368" evidence="1">
    <location>
        <begin position="17"/>
        <end position="133"/>
    </location>
</feature>
<dbReference type="GO" id="GO:0016853">
    <property type="term" value="F:isomerase activity"/>
    <property type="evidence" value="ECO:0007669"/>
    <property type="project" value="UniProtKB-KW"/>
</dbReference>
<dbReference type="Proteomes" id="UP000235533">
    <property type="component" value="Unassembled WGS sequence"/>
</dbReference>
<dbReference type="RefSeq" id="WP_102383360.1">
    <property type="nucleotide sequence ID" value="NZ_JBGONS010000036.1"/>
</dbReference>
<name>A0A2N7JR97_VIBSP</name>
<gene>
    <name evidence="2" type="ORF">BCT54_03465</name>
</gene>
<dbReference type="AlphaFoldDB" id="A0A2N7JR97"/>
<evidence type="ECO:0000256" key="1">
    <source>
        <dbReference type="SAM" id="SignalP"/>
    </source>
</evidence>
<accession>A0A2N7JR97</accession>
<comment type="caution">
    <text evidence="2">The sequence shown here is derived from an EMBL/GenBank/DDBJ whole genome shotgun (WGS) entry which is preliminary data.</text>
</comment>
<sequence length="133" mass="14731">MPLMLLLLAPSATTNAAMNDQYAMVFFFRSDCAYCHAFAPTLKQFTQANSLPTYAFTLDGKSMDQFPVPIPATPEVSQLFFDNPRSITVPATFLINVNTRKFVRVSVGNVSYQQLEHSVNGILSDSAVLEAMR</sequence>
<dbReference type="InterPro" id="IPR036249">
    <property type="entry name" value="Thioredoxin-like_sf"/>
</dbReference>
<reference evidence="3" key="1">
    <citation type="submission" date="2016-07" db="EMBL/GenBank/DDBJ databases">
        <title>Nontailed viruses are major unrecognized killers of bacteria in the ocean.</title>
        <authorList>
            <person name="Kauffman K."/>
            <person name="Hussain F."/>
            <person name="Yang J."/>
            <person name="Arevalo P."/>
            <person name="Brown J."/>
            <person name="Cutler M."/>
            <person name="Kelly L."/>
            <person name="Polz M.F."/>
        </authorList>
    </citation>
    <scope>NUCLEOTIDE SEQUENCE [LARGE SCALE GENOMIC DNA]</scope>
    <source>
        <strain evidence="3">10N.261.48.B5</strain>
    </source>
</reference>
<keyword evidence="1" id="KW-0732">Signal</keyword>